<evidence type="ECO:0000259" key="1">
    <source>
        <dbReference type="Pfam" id="PF10727"/>
    </source>
</evidence>
<keyword evidence="4" id="KW-1185">Reference proteome</keyword>
<feature type="domain" description="Putative oxidoreductase/dehydrogenase Rossmann-like" evidence="1">
    <location>
        <begin position="2"/>
        <end position="101"/>
    </location>
</feature>
<dbReference type="PANTHER" id="PTHR40459:SF1">
    <property type="entry name" value="CONSERVED HYPOTHETICAL ALANINE AND LEUCINE RICH PROTEIN"/>
    <property type="match status" value="1"/>
</dbReference>
<proteinExistence type="predicted"/>
<dbReference type="InterPro" id="IPR008927">
    <property type="entry name" value="6-PGluconate_DH-like_C_sf"/>
</dbReference>
<evidence type="ECO:0000313" key="4">
    <source>
        <dbReference type="Proteomes" id="UP000648257"/>
    </source>
</evidence>
<dbReference type="Gene3D" id="3.40.50.720">
    <property type="entry name" value="NAD(P)-binding Rossmann-like Domain"/>
    <property type="match status" value="1"/>
</dbReference>
<evidence type="ECO:0000313" key="3">
    <source>
        <dbReference type="EMBL" id="MBC3807303.1"/>
    </source>
</evidence>
<dbReference type="EMBL" id="JACOFW010000006">
    <property type="protein sequence ID" value="MBC3807303.1"/>
    <property type="molecule type" value="Genomic_DNA"/>
</dbReference>
<dbReference type="Proteomes" id="UP000648257">
    <property type="component" value="Unassembled WGS sequence"/>
</dbReference>
<organism evidence="3 4">
    <name type="scientific">Undibacterium seohonense</name>
    <dbReference type="NCBI Taxonomy" id="1344950"/>
    <lineage>
        <taxon>Bacteria</taxon>
        <taxon>Pseudomonadati</taxon>
        <taxon>Pseudomonadota</taxon>
        <taxon>Betaproteobacteria</taxon>
        <taxon>Burkholderiales</taxon>
        <taxon>Oxalobacteraceae</taxon>
        <taxon>Undibacterium</taxon>
    </lineage>
</organism>
<evidence type="ECO:0000259" key="2">
    <source>
        <dbReference type="Pfam" id="PF10728"/>
    </source>
</evidence>
<name>A0ABR6X2W3_9BURK</name>
<reference evidence="3 4" key="1">
    <citation type="submission" date="2020-08" db="EMBL/GenBank/DDBJ databases">
        <title>Novel species isolated from subtropical streams in China.</title>
        <authorList>
            <person name="Lu H."/>
        </authorList>
    </citation>
    <scope>NUCLEOTIDE SEQUENCE [LARGE SCALE GENOMIC DNA]</scope>
    <source>
        <strain evidence="3 4">KACC 16656</strain>
    </source>
</reference>
<dbReference type="PANTHER" id="PTHR40459">
    <property type="entry name" value="CONSERVED HYPOTHETICAL ALANINE AND LEUCINE RICH PROTEIN"/>
    <property type="match status" value="1"/>
</dbReference>
<sequence length="275" mass="29297">MLSLNIIGAGRVGKSLGRLFCHHHVFQIAQVFNLSSASNQAALAFIGEGQAVNDIAKVNSSDITLLAVPDDAFALAIAQLITAGALKPQTILFHCSGSKSSKDLLRLCPNLEHLQIQLASIHPVRSFADPDEVCSDFAGTICSVEGSPQALAILNPAFTSIGARLVNIDSENKLLYHAASVFASNYLVTLMDTAIATYVAAGVEEKLAQQMAQSLASKTLENVFKFGTSKALTGPIKRGDQQTVQEQAATVQTWDADQGALYQAFIQPTIKLAKR</sequence>
<feature type="domain" description="DUF2520" evidence="2">
    <location>
        <begin position="141"/>
        <end position="265"/>
    </location>
</feature>
<accession>A0ABR6X2W3</accession>
<dbReference type="SUPFAM" id="SSF48179">
    <property type="entry name" value="6-phosphogluconate dehydrogenase C-terminal domain-like"/>
    <property type="match status" value="1"/>
</dbReference>
<dbReference type="InterPro" id="IPR036291">
    <property type="entry name" value="NAD(P)-bd_dom_sf"/>
</dbReference>
<dbReference type="InterPro" id="IPR037108">
    <property type="entry name" value="TM1727-like_C_sf"/>
</dbReference>
<gene>
    <name evidence="3" type="ORF">H8K52_08090</name>
</gene>
<dbReference type="InterPro" id="IPR018931">
    <property type="entry name" value="DUF2520"/>
</dbReference>
<dbReference type="Gene3D" id="1.10.1040.20">
    <property type="entry name" value="ProC-like, C-terminal domain"/>
    <property type="match status" value="1"/>
</dbReference>
<dbReference type="InterPro" id="IPR019665">
    <property type="entry name" value="OxRdtase/DH_put_Rossmann_dom"/>
</dbReference>
<dbReference type="Pfam" id="PF10728">
    <property type="entry name" value="DUF2520"/>
    <property type="match status" value="1"/>
</dbReference>
<dbReference type="SUPFAM" id="SSF51735">
    <property type="entry name" value="NAD(P)-binding Rossmann-fold domains"/>
    <property type="match status" value="1"/>
</dbReference>
<dbReference type="Pfam" id="PF10727">
    <property type="entry name" value="Rossmann-like"/>
    <property type="match status" value="1"/>
</dbReference>
<comment type="caution">
    <text evidence="3">The sequence shown here is derived from an EMBL/GenBank/DDBJ whole genome shotgun (WGS) entry which is preliminary data.</text>
</comment>
<protein>
    <submittedName>
        <fullName evidence="3">DUF2520 domain-containing protein</fullName>
    </submittedName>
</protein>